<dbReference type="GO" id="GO:0043565">
    <property type="term" value="F:sequence-specific DNA binding"/>
    <property type="evidence" value="ECO:0007669"/>
    <property type="project" value="InterPro"/>
</dbReference>
<dbReference type="CDD" id="cd00202">
    <property type="entry name" value="ZnF_GATA"/>
    <property type="match status" value="1"/>
</dbReference>
<dbReference type="Pfam" id="PF00320">
    <property type="entry name" value="GATA"/>
    <property type="match status" value="1"/>
</dbReference>
<dbReference type="EMBL" id="CAJVPK010000039">
    <property type="protein sequence ID" value="CAG8436602.1"/>
    <property type="molecule type" value="Genomic_DNA"/>
</dbReference>
<dbReference type="Pfam" id="PF04855">
    <property type="entry name" value="SNF5"/>
    <property type="match status" value="1"/>
</dbReference>
<dbReference type="Gene3D" id="3.30.50.10">
    <property type="entry name" value="Erythroid Transcription Factor GATA-1, subunit A"/>
    <property type="match status" value="1"/>
</dbReference>
<comment type="caution">
    <text evidence="8">The sequence shown here is derived from an EMBL/GenBank/DDBJ whole genome shotgun (WGS) entry which is preliminary data.</text>
</comment>
<dbReference type="InterPro" id="IPR006939">
    <property type="entry name" value="SNF5"/>
</dbReference>
<reference evidence="8" key="1">
    <citation type="submission" date="2021-06" db="EMBL/GenBank/DDBJ databases">
        <authorList>
            <person name="Kallberg Y."/>
            <person name="Tangrot J."/>
            <person name="Rosling A."/>
        </authorList>
    </citation>
    <scope>NUCLEOTIDE SEQUENCE</scope>
    <source>
        <strain evidence="8">AZ414A</strain>
    </source>
</reference>
<dbReference type="AlphaFoldDB" id="A0A9N8YLA8"/>
<dbReference type="GO" id="GO:0000228">
    <property type="term" value="C:nuclear chromosome"/>
    <property type="evidence" value="ECO:0007669"/>
    <property type="project" value="InterPro"/>
</dbReference>
<dbReference type="GO" id="GO:0006355">
    <property type="term" value="P:regulation of DNA-templated transcription"/>
    <property type="evidence" value="ECO:0007669"/>
    <property type="project" value="InterPro"/>
</dbReference>
<dbReference type="GO" id="GO:0008270">
    <property type="term" value="F:zinc ion binding"/>
    <property type="evidence" value="ECO:0007669"/>
    <property type="project" value="InterPro"/>
</dbReference>
<feature type="compositionally biased region" description="Polar residues" evidence="6">
    <location>
        <begin position="579"/>
        <end position="593"/>
    </location>
</feature>
<proteinExistence type="inferred from homology"/>
<protein>
    <submittedName>
        <fullName evidence="8">9377_t:CDS:1</fullName>
    </submittedName>
</protein>
<evidence type="ECO:0000313" key="9">
    <source>
        <dbReference type="Proteomes" id="UP000789706"/>
    </source>
</evidence>
<feature type="compositionally biased region" description="Basic residues" evidence="6">
    <location>
        <begin position="480"/>
        <end position="490"/>
    </location>
</feature>
<dbReference type="SMART" id="SM00401">
    <property type="entry name" value="ZnF_GATA"/>
    <property type="match status" value="1"/>
</dbReference>
<keyword evidence="9" id="KW-1185">Reference proteome</keyword>
<sequence length="921" mass="102281">MDSYSSLPSMNQQQQGGYAANSLQNNPALLQQQQQTQPQQYTNNFNSQLQANQANQSPLNMMSEQSQHSRNYGTINNRNIQQLGDNGANIANQYIFQNRQSLPATSANQMPPISAINNPVYNNNSNMLNYQSQGNINGMGLDFPQHNFNRALGQMPTGNDVPTKKTNSSSTSVRYEPAPDLTPVQKQYLEQYVRRDILYQRALELQMKRQTIIVIDKRTELTQAEHRHRLSSFEIDGADGYKLRDTFTWNMNETFITPEHFAEVLCDDLRFPSSTFVPLIVKQMRDQIQGYILNPLHSTEPTKCKLDVDAFANLIKSSDNVKLDIVKCEDDNNNESTLLNNNLEDSIIHEELRILIKIDVTVGNISLVDQFEWDINCPKNDPELFAEILTTELGLGGEFKTAIAHAIREQVQIYVKSLILVGHPFDGSPVQDDDLRQSFLPPITNIIRKEDSVDQHTPILVELTEAEIDKIEKDRERDARRKRRQTRGRRGVILPDREPPKTHRTLLHNTITISDPTDETGFLTVLSSGMPPVQRKASSMGYDNYSAISEKASTSSSGKVKGRGRTGANVGSNLRGGIQVNTPDFTDINSFGRSGSVGLSPPKESKEGTKKPHRRTAKNESEEWQCDGCGCSLTSTPLLRKGPNGEKTLCNACGKSESANNGWSLYFQKNNSLRPNPLNTNEVGTNLLLTENNSSSIASISTNSLQHIKNLQDNPVSYTQSMPTTTIGQNPSVRIELLDDQQSSNTLVEKQLLSQEEIKNQDNKNLIESSGISMNSLNPKIVITTPYIPNLISKATAPPTYQNTANSVNIIESNATATATSSNTTVPNVSLPNKLVFPEWIIQQRDQLQENGGNNSNINIVSGSNYTDSDIQILGTDKSSNIILHNPSHEVTAVGVFIDNRNGIPQTQTSTIASPFKSKGP</sequence>
<feature type="region of interest" description="Disordered" evidence="6">
    <location>
        <begin position="155"/>
        <end position="178"/>
    </location>
</feature>
<feature type="domain" description="GATA-type" evidence="7">
    <location>
        <begin position="620"/>
        <end position="683"/>
    </location>
</feature>
<dbReference type="InterPro" id="IPR013088">
    <property type="entry name" value="Znf_NHR/GATA"/>
</dbReference>
<evidence type="ECO:0000256" key="6">
    <source>
        <dbReference type="SAM" id="MobiDB-lite"/>
    </source>
</evidence>
<comment type="similarity">
    <text evidence="2">Belongs to the SNF5 family.</text>
</comment>
<dbReference type="GO" id="GO:0006338">
    <property type="term" value="P:chromatin remodeling"/>
    <property type="evidence" value="ECO:0007669"/>
    <property type="project" value="InterPro"/>
</dbReference>
<keyword evidence="4" id="KW-0804">Transcription</keyword>
<evidence type="ECO:0000256" key="5">
    <source>
        <dbReference type="ARBA" id="ARBA00023242"/>
    </source>
</evidence>
<dbReference type="SUPFAM" id="SSF57716">
    <property type="entry name" value="Glucocorticoid receptor-like (DNA-binding domain)"/>
    <property type="match status" value="1"/>
</dbReference>
<feature type="compositionally biased region" description="Polar residues" evidence="6">
    <location>
        <begin position="164"/>
        <end position="173"/>
    </location>
</feature>
<evidence type="ECO:0000259" key="7">
    <source>
        <dbReference type="SMART" id="SM00401"/>
    </source>
</evidence>
<organism evidence="8 9">
    <name type="scientific">Diversispora eburnea</name>
    <dbReference type="NCBI Taxonomy" id="1213867"/>
    <lineage>
        <taxon>Eukaryota</taxon>
        <taxon>Fungi</taxon>
        <taxon>Fungi incertae sedis</taxon>
        <taxon>Mucoromycota</taxon>
        <taxon>Glomeromycotina</taxon>
        <taxon>Glomeromycetes</taxon>
        <taxon>Diversisporales</taxon>
        <taxon>Diversisporaceae</taxon>
        <taxon>Diversispora</taxon>
    </lineage>
</organism>
<dbReference type="OrthoDB" id="515064at2759"/>
<comment type="subcellular location">
    <subcellularLocation>
        <location evidence="1">Nucleus</location>
    </subcellularLocation>
</comment>
<evidence type="ECO:0000256" key="1">
    <source>
        <dbReference type="ARBA" id="ARBA00004123"/>
    </source>
</evidence>
<dbReference type="InterPro" id="IPR000679">
    <property type="entry name" value="Znf_GATA"/>
</dbReference>
<dbReference type="PANTHER" id="PTHR10019">
    <property type="entry name" value="SNF5"/>
    <property type="match status" value="1"/>
</dbReference>
<name>A0A9N8YLA8_9GLOM</name>
<gene>
    <name evidence="8" type="ORF">DEBURN_LOCUS1042</name>
</gene>
<feature type="region of interest" description="Disordered" evidence="6">
    <location>
        <begin position="474"/>
        <end position="502"/>
    </location>
</feature>
<evidence type="ECO:0000313" key="8">
    <source>
        <dbReference type="EMBL" id="CAG8436602.1"/>
    </source>
</evidence>
<feature type="region of interest" description="Disordered" evidence="6">
    <location>
        <begin position="553"/>
        <end position="620"/>
    </location>
</feature>
<evidence type="ECO:0000256" key="4">
    <source>
        <dbReference type="ARBA" id="ARBA00023163"/>
    </source>
</evidence>
<dbReference type="Proteomes" id="UP000789706">
    <property type="component" value="Unassembled WGS sequence"/>
</dbReference>
<accession>A0A9N8YLA8</accession>
<evidence type="ECO:0000256" key="2">
    <source>
        <dbReference type="ARBA" id="ARBA00010239"/>
    </source>
</evidence>
<keyword evidence="5" id="KW-0539">Nucleus</keyword>
<keyword evidence="3" id="KW-0805">Transcription regulation</keyword>
<evidence type="ECO:0000256" key="3">
    <source>
        <dbReference type="ARBA" id="ARBA00023015"/>
    </source>
</evidence>